<protein>
    <submittedName>
        <fullName evidence="2">Uncharacterized protein</fullName>
    </submittedName>
</protein>
<reference evidence="2" key="2">
    <citation type="submission" date="2020-06" db="EMBL/GenBank/DDBJ databases">
        <title>Helianthus annuus Genome sequencing and assembly Release 2.</title>
        <authorList>
            <person name="Gouzy J."/>
            <person name="Langlade N."/>
            <person name="Munos S."/>
        </authorList>
    </citation>
    <scope>NUCLEOTIDE SEQUENCE</scope>
    <source>
        <tissue evidence="2">Leaves</tissue>
    </source>
</reference>
<evidence type="ECO:0000313" key="2">
    <source>
        <dbReference type="EMBL" id="KAF5780701.1"/>
    </source>
</evidence>
<organism evidence="2 3">
    <name type="scientific">Helianthus annuus</name>
    <name type="common">Common sunflower</name>
    <dbReference type="NCBI Taxonomy" id="4232"/>
    <lineage>
        <taxon>Eukaryota</taxon>
        <taxon>Viridiplantae</taxon>
        <taxon>Streptophyta</taxon>
        <taxon>Embryophyta</taxon>
        <taxon>Tracheophyta</taxon>
        <taxon>Spermatophyta</taxon>
        <taxon>Magnoliopsida</taxon>
        <taxon>eudicotyledons</taxon>
        <taxon>Gunneridae</taxon>
        <taxon>Pentapetalae</taxon>
        <taxon>asterids</taxon>
        <taxon>campanulids</taxon>
        <taxon>Asterales</taxon>
        <taxon>Asteraceae</taxon>
        <taxon>Asteroideae</taxon>
        <taxon>Heliantheae alliance</taxon>
        <taxon>Heliantheae</taxon>
        <taxon>Helianthus</taxon>
    </lineage>
</organism>
<keyword evidence="1" id="KW-1133">Transmembrane helix</keyword>
<keyword evidence="3" id="KW-1185">Reference proteome</keyword>
<sequence>MVHPSHQPLCCRFKDNCTIITLGPTNTLIYLRELCLYKHIFFLLQFIIVDHILITSFASFFLSTFIFHNLICLMASLVQENRAPINDQVDFDDFETLEIDDSLLMSILDEPHVENECDDERLSNVIRSLEAEINPIVIEDRDMSLELEWSADSEDTYQYPIAQNHTKSQDLEYNWMEMDDMYIQGYEDAMGGILEFGGVKDYSQFSYGNNVEEHGYGALWQEIN</sequence>
<dbReference type="AlphaFoldDB" id="A0A9K3HM31"/>
<dbReference type="PANTHER" id="PTHR37611">
    <property type="entry name" value="VIRUS-SPECIFIC-SIGNALING-PATHWAY REGULATED PROTEIN-RELATED"/>
    <property type="match status" value="1"/>
</dbReference>
<accession>A0A9K3HM31</accession>
<evidence type="ECO:0000256" key="1">
    <source>
        <dbReference type="SAM" id="Phobius"/>
    </source>
</evidence>
<keyword evidence="1" id="KW-0472">Membrane</keyword>
<feature type="transmembrane region" description="Helical" evidence="1">
    <location>
        <begin position="40"/>
        <end position="67"/>
    </location>
</feature>
<proteinExistence type="predicted"/>
<name>A0A9K3HM31_HELAN</name>
<dbReference type="Proteomes" id="UP000215914">
    <property type="component" value="Unassembled WGS sequence"/>
</dbReference>
<dbReference type="EMBL" id="MNCJ02000326">
    <property type="protein sequence ID" value="KAF5780701.1"/>
    <property type="molecule type" value="Genomic_DNA"/>
</dbReference>
<reference evidence="2" key="1">
    <citation type="journal article" date="2017" name="Nature">
        <title>The sunflower genome provides insights into oil metabolism, flowering and Asterid evolution.</title>
        <authorList>
            <person name="Badouin H."/>
            <person name="Gouzy J."/>
            <person name="Grassa C.J."/>
            <person name="Murat F."/>
            <person name="Staton S.E."/>
            <person name="Cottret L."/>
            <person name="Lelandais-Briere C."/>
            <person name="Owens G.L."/>
            <person name="Carrere S."/>
            <person name="Mayjonade B."/>
            <person name="Legrand L."/>
            <person name="Gill N."/>
            <person name="Kane N.C."/>
            <person name="Bowers J.E."/>
            <person name="Hubner S."/>
            <person name="Bellec A."/>
            <person name="Berard A."/>
            <person name="Berges H."/>
            <person name="Blanchet N."/>
            <person name="Boniface M.C."/>
            <person name="Brunel D."/>
            <person name="Catrice O."/>
            <person name="Chaidir N."/>
            <person name="Claudel C."/>
            <person name="Donnadieu C."/>
            <person name="Faraut T."/>
            <person name="Fievet G."/>
            <person name="Helmstetter N."/>
            <person name="King M."/>
            <person name="Knapp S.J."/>
            <person name="Lai Z."/>
            <person name="Le Paslier M.C."/>
            <person name="Lippi Y."/>
            <person name="Lorenzon L."/>
            <person name="Mandel J.R."/>
            <person name="Marage G."/>
            <person name="Marchand G."/>
            <person name="Marquand E."/>
            <person name="Bret-Mestries E."/>
            <person name="Morien E."/>
            <person name="Nambeesan S."/>
            <person name="Nguyen T."/>
            <person name="Pegot-Espagnet P."/>
            <person name="Pouilly N."/>
            <person name="Raftis F."/>
            <person name="Sallet E."/>
            <person name="Schiex T."/>
            <person name="Thomas J."/>
            <person name="Vandecasteele C."/>
            <person name="Vares D."/>
            <person name="Vear F."/>
            <person name="Vautrin S."/>
            <person name="Crespi M."/>
            <person name="Mangin B."/>
            <person name="Burke J.M."/>
            <person name="Salse J."/>
            <person name="Munos S."/>
            <person name="Vincourt P."/>
            <person name="Rieseberg L.H."/>
            <person name="Langlade N.B."/>
        </authorList>
    </citation>
    <scope>NUCLEOTIDE SEQUENCE</scope>
    <source>
        <tissue evidence="2">Leaves</tissue>
    </source>
</reference>
<keyword evidence="1" id="KW-0812">Transmembrane</keyword>
<comment type="caution">
    <text evidence="2">The sequence shown here is derived from an EMBL/GenBank/DDBJ whole genome shotgun (WGS) entry which is preliminary data.</text>
</comment>
<dbReference type="PANTHER" id="PTHR37611:SF2">
    <property type="entry name" value="VIRUS-SPECIFIC-SIGNALING-PATHWAY REGULATED PROTEIN-RELATED"/>
    <property type="match status" value="1"/>
</dbReference>
<dbReference type="Gramene" id="mRNA:HanXRQr2_Chr11g0474981">
    <property type="protein sequence ID" value="CDS:HanXRQr2_Chr11g0474981.1"/>
    <property type="gene ID" value="HanXRQr2_Chr11g0474981"/>
</dbReference>
<gene>
    <name evidence="2" type="ORF">HanXRQr2_Chr11g0474981</name>
</gene>
<evidence type="ECO:0000313" key="3">
    <source>
        <dbReference type="Proteomes" id="UP000215914"/>
    </source>
</evidence>